<sequence>MNQPSKKERGTKGGLMMRITNEQISQQIEIKTSASFMECIEIPKPYVNPQCVYTEYMPVITTRDIGRVQVEFVDSRFLGDGRIIAVEFPANRKCSFTVYGFDSFFADDPCPMAVNVNPKLTGIGLDYHVGTLIGYPQFIMAKKPFPAVPLLVEDNITKNKFDEKAGEDRTISIDISPPTEVKIIRRPVLSEY</sequence>
<dbReference type="EMBL" id="KT381973">
    <property type="protein sequence ID" value="ALU34425.1"/>
    <property type="molecule type" value="Viral_cRNA"/>
</dbReference>
<dbReference type="RefSeq" id="YP_009362277.1">
    <property type="nucleotide sequence ID" value="NC_034551.1"/>
</dbReference>
<reference evidence="1 2" key="1">
    <citation type="journal article" date="2016" name="Arch. Virol.">
        <title>Complete genome sequence of Colocasia bobone disease-associated virus, a putative cytorhabdovirus infecting taro.</title>
        <authorList>
            <person name="Higgins C.M."/>
            <person name="Bejerman N."/>
            <person name="Li M."/>
            <person name="James A.P."/>
            <person name="Dietzgen R.G."/>
            <person name="Pearson M.N."/>
            <person name="Revill P.A."/>
            <person name="Harding R.M."/>
        </authorList>
    </citation>
    <scope>NUCLEOTIDE SEQUENCE [LARGE SCALE GENOMIC DNA]</scope>
    <source>
        <strain evidence="1">SI</strain>
    </source>
</reference>
<dbReference type="KEGG" id="vg:37627624"/>
<name>A0A0U3GZV2_9RHAB</name>
<accession>A0A0U3GZV2</accession>
<organism evidence="1 2">
    <name type="scientific">Colocasia bobone disease-associated virus</name>
    <dbReference type="NCBI Taxonomy" id="1775456"/>
    <lineage>
        <taxon>Viruses</taxon>
        <taxon>Riboviria</taxon>
        <taxon>Orthornavirae</taxon>
        <taxon>Negarnaviricota</taxon>
        <taxon>Haploviricotina</taxon>
        <taxon>Monjiviricetes</taxon>
        <taxon>Mononegavirales</taxon>
        <taxon>Rhabdoviridae</taxon>
        <taxon>Betarhabdovirinae</taxon>
        <taxon>Betacytorhabdovirus</taxon>
        <taxon>Betacytorhabdovirus colocasiae</taxon>
        <taxon>Cytorhabdovirus colocasiae</taxon>
    </lineage>
</organism>
<protein>
    <submittedName>
        <fullName evidence="1">p3</fullName>
    </submittedName>
</protein>
<evidence type="ECO:0000313" key="2">
    <source>
        <dbReference type="Proteomes" id="UP000096922"/>
    </source>
</evidence>
<proteinExistence type="predicted"/>
<evidence type="ECO:0000313" key="1">
    <source>
        <dbReference type="EMBL" id="ALU34425.1"/>
    </source>
</evidence>
<dbReference type="Proteomes" id="UP000096922">
    <property type="component" value="Segment"/>
</dbReference>
<keyword evidence="2" id="KW-1185">Reference proteome</keyword>
<dbReference type="GeneID" id="37627624"/>